<protein>
    <submittedName>
        <fullName evidence="2">Uncharacterized protein</fullName>
    </submittedName>
</protein>
<dbReference type="SUPFAM" id="SSF47095">
    <property type="entry name" value="HMG-box"/>
    <property type="match status" value="1"/>
</dbReference>
<dbReference type="EMBL" id="AM476274">
    <property type="protein sequence ID" value="CAN81620.1"/>
    <property type="molecule type" value="Genomic_DNA"/>
</dbReference>
<organism evidence="2">
    <name type="scientific">Vitis vinifera</name>
    <name type="common">Grape</name>
    <dbReference type="NCBI Taxonomy" id="29760"/>
    <lineage>
        <taxon>Eukaryota</taxon>
        <taxon>Viridiplantae</taxon>
        <taxon>Streptophyta</taxon>
        <taxon>Embryophyta</taxon>
        <taxon>Tracheophyta</taxon>
        <taxon>Spermatophyta</taxon>
        <taxon>Magnoliopsida</taxon>
        <taxon>eudicotyledons</taxon>
        <taxon>Gunneridae</taxon>
        <taxon>Pentapetalae</taxon>
        <taxon>rosids</taxon>
        <taxon>Vitales</taxon>
        <taxon>Vitaceae</taxon>
        <taxon>Viteae</taxon>
        <taxon>Vitis</taxon>
    </lineage>
</organism>
<feature type="compositionally biased region" description="Basic and acidic residues" evidence="1">
    <location>
        <begin position="210"/>
        <end position="220"/>
    </location>
</feature>
<feature type="region of interest" description="Disordered" evidence="1">
    <location>
        <begin position="322"/>
        <end position="362"/>
    </location>
</feature>
<proteinExistence type="predicted"/>
<name>A5BYY4_VITVI</name>
<feature type="region of interest" description="Disordered" evidence="1">
    <location>
        <begin position="197"/>
        <end position="220"/>
    </location>
</feature>
<dbReference type="AlphaFoldDB" id="A5BYY4"/>
<dbReference type="InterPro" id="IPR036910">
    <property type="entry name" value="HMG_box_dom_sf"/>
</dbReference>
<dbReference type="CDD" id="cd00084">
    <property type="entry name" value="HMG-box_SF"/>
    <property type="match status" value="1"/>
</dbReference>
<evidence type="ECO:0000313" key="2">
    <source>
        <dbReference type="EMBL" id="CAN81620.1"/>
    </source>
</evidence>
<gene>
    <name evidence="2" type="ORF">VITISV_021703</name>
</gene>
<dbReference type="Gene3D" id="1.10.30.10">
    <property type="entry name" value="High mobility group box domain"/>
    <property type="match status" value="1"/>
</dbReference>
<evidence type="ECO:0000256" key="1">
    <source>
        <dbReference type="SAM" id="MobiDB-lite"/>
    </source>
</evidence>
<accession>A5BYY4</accession>
<sequence length="362" mass="41455">MTLLSQLSIITAVAGSSSLPWTWVRILIVEELIDGVFWLLPICNDQLIIIKEKDKGVKINDDLRKKLSKKWNALSKVEKEDFMTKSKESSKQYLLQKGVGPKLFYHEHISFQQKFPPLYTRPFPRIIIPWGDDEVLDMKQRLKKIGGYANDNMTMEGENEEDEKFEIHPNKDVIKREKYTTLKGLFLGSREKPLRELEERTKSDILSSERSLEEKDDKKGNEHYVDTLSIDKLRTKDVNGKNEDACATSIEVHIIPDENVDILPLSIKRTRKDYGKLYPSPPGGHTTLSNILPERRSTLSGYIVRIISRKTQAMLSHLRQPVTARIPLPTERKDRSDGKSPPTISDSRLQGDDDSAITSRTS</sequence>
<reference evidence="2" key="1">
    <citation type="journal article" date="2007" name="PLoS ONE">
        <title>The first genome sequence of an elite grapevine cultivar (Pinot noir Vitis vinifera L.): coping with a highly heterozygous genome.</title>
        <authorList>
            <person name="Velasco R."/>
            <person name="Zharkikh A."/>
            <person name="Troggio M."/>
            <person name="Cartwright D.A."/>
            <person name="Cestaro A."/>
            <person name="Pruss D."/>
            <person name="Pindo M."/>
            <person name="FitzGerald L.M."/>
            <person name="Vezzulli S."/>
            <person name="Reid J."/>
            <person name="Malacarne G."/>
            <person name="Iliev D."/>
            <person name="Coppola G."/>
            <person name="Wardell B."/>
            <person name="Micheletti D."/>
            <person name="Macalma T."/>
            <person name="Facci M."/>
            <person name="Mitchell J.T."/>
            <person name="Perazzolli M."/>
            <person name="Eldredge G."/>
            <person name="Gatto P."/>
            <person name="Oyzerski R."/>
            <person name="Moretto M."/>
            <person name="Gutin N."/>
            <person name="Stefanini M."/>
            <person name="Chen Y."/>
            <person name="Segala C."/>
            <person name="Davenport C."/>
            <person name="Dematte L."/>
            <person name="Mraz A."/>
            <person name="Battilana J."/>
            <person name="Stormo K."/>
            <person name="Costa F."/>
            <person name="Tao Q."/>
            <person name="Si-Ammour A."/>
            <person name="Harkins T."/>
            <person name="Lackey A."/>
            <person name="Perbost C."/>
            <person name="Taillon B."/>
            <person name="Stella A."/>
            <person name="Solovyev V."/>
            <person name="Fawcett J.A."/>
            <person name="Sterck L."/>
            <person name="Vandepoele K."/>
            <person name="Grando S.M."/>
            <person name="Toppo S."/>
            <person name="Moser C."/>
            <person name="Lanchbury J."/>
            <person name="Bogden R."/>
            <person name="Skolnick M."/>
            <person name="Sgaramella V."/>
            <person name="Bhatnagar S.K."/>
            <person name="Fontana P."/>
            <person name="Gutin A."/>
            <person name="Van de Peer Y."/>
            <person name="Salamini F."/>
            <person name="Viola R."/>
        </authorList>
    </citation>
    <scope>NUCLEOTIDE SEQUENCE</scope>
</reference>